<sequence>MNMPDLKDIWRLVQAMNEIKAWRFIALILLCLAFAAEKALPGVAAIITACR</sequence>
<gene>
    <name evidence="1" type="ORF">AtDm6_2680</name>
</gene>
<dbReference type="STRING" id="104102.AtDm6_2680"/>
<name>A0A094YMR9_9PROT</name>
<dbReference type="Proteomes" id="UP000029448">
    <property type="component" value="Unassembled WGS sequence"/>
</dbReference>
<dbReference type="AlphaFoldDB" id="A0A094YMR9"/>
<reference evidence="1 2" key="1">
    <citation type="submission" date="2014-06" db="EMBL/GenBank/DDBJ databases">
        <title>Functional and comparative genomic analyses of the Drosophila gut microbiota identify candidate symbiosis factors.</title>
        <authorList>
            <person name="Newell P.D."/>
            <person name="Chaston J.M."/>
            <person name="Douglas A.E."/>
        </authorList>
    </citation>
    <scope>NUCLEOTIDE SEQUENCE [LARGE SCALE GENOMIC DNA]</scope>
    <source>
        <strain evidence="1 2">DmCS_006</strain>
    </source>
</reference>
<proteinExistence type="predicted"/>
<dbReference type="PATRIC" id="fig|104102.7.peg.2645"/>
<protein>
    <submittedName>
        <fullName evidence="1">Uncharacterized protein</fullName>
    </submittedName>
</protein>
<organism evidence="1 2">
    <name type="scientific">Acetobacter tropicalis</name>
    <dbReference type="NCBI Taxonomy" id="104102"/>
    <lineage>
        <taxon>Bacteria</taxon>
        <taxon>Pseudomonadati</taxon>
        <taxon>Pseudomonadota</taxon>
        <taxon>Alphaproteobacteria</taxon>
        <taxon>Acetobacterales</taxon>
        <taxon>Acetobacteraceae</taxon>
        <taxon>Acetobacter</taxon>
    </lineage>
</organism>
<comment type="caution">
    <text evidence="1">The sequence shown here is derived from an EMBL/GenBank/DDBJ whole genome shotgun (WGS) entry which is preliminary data.</text>
</comment>
<accession>A0A094YMR9</accession>
<keyword evidence="2" id="KW-1185">Reference proteome</keyword>
<dbReference type="EMBL" id="JOKM01000093">
    <property type="protein sequence ID" value="KGB21914.1"/>
    <property type="molecule type" value="Genomic_DNA"/>
</dbReference>
<evidence type="ECO:0000313" key="1">
    <source>
        <dbReference type="EMBL" id="KGB21914.1"/>
    </source>
</evidence>
<evidence type="ECO:0000313" key="2">
    <source>
        <dbReference type="Proteomes" id="UP000029448"/>
    </source>
</evidence>